<organism evidence="2 3">
    <name type="scientific">Candidatus Abzuiibacterium crystallinum</name>
    <dbReference type="NCBI Taxonomy" id="1974748"/>
    <lineage>
        <taxon>Bacteria</taxon>
        <taxon>Pseudomonadati</taxon>
        <taxon>Candidatus Omnitrophota</taxon>
        <taxon>Candidatus Abzuiibacterium</taxon>
    </lineage>
</organism>
<gene>
    <name evidence="2" type="ORF">COV74_05945</name>
</gene>
<accession>A0A2H0LPE0</accession>
<name>A0A2H0LPE0_9BACT</name>
<comment type="caution">
    <text evidence="2">The sequence shown here is derived from an EMBL/GenBank/DDBJ whole genome shotgun (WGS) entry which is preliminary data.</text>
</comment>
<reference evidence="2 3" key="1">
    <citation type="submission" date="2017-09" db="EMBL/GenBank/DDBJ databases">
        <title>Depth-based differentiation of microbial function through sediment-hosted aquifers and enrichment of novel symbionts in the deep terrestrial subsurface.</title>
        <authorList>
            <person name="Probst A.J."/>
            <person name="Ladd B."/>
            <person name="Jarett J.K."/>
            <person name="Geller-Mcgrath D.E."/>
            <person name="Sieber C.M."/>
            <person name="Emerson J.B."/>
            <person name="Anantharaman K."/>
            <person name="Thomas B.C."/>
            <person name="Malmstrom R."/>
            <person name="Stieglmeier M."/>
            <person name="Klingl A."/>
            <person name="Woyke T."/>
            <person name="Ryan C.M."/>
            <person name="Banfield J.F."/>
        </authorList>
    </citation>
    <scope>NUCLEOTIDE SEQUENCE [LARGE SCALE GENOMIC DNA]</scope>
    <source>
        <strain evidence="2">CG11_big_fil_rev_8_21_14_0_20_45_26</strain>
    </source>
</reference>
<dbReference type="Proteomes" id="UP000230859">
    <property type="component" value="Unassembled WGS sequence"/>
</dbReference>
<dbReference type="Pfam" id="PF13411">
    <property type="entry name" value="MerR_1"/>
    <property type="match status" value="1"/>
</dbReference>
<dbReference type="GO" id="GO:0003677">
    <property type="term" value="F:DNA binding"/>
    <property type="evidence" value="ECO:0007669"/>
    <property type="project" value="InterPro"/>
</dbReference>
<feature type="domain" description="HTH merR-type" evidence="1">
    <location>
        <begin position="6"/>
        <end position="51"/>
    </location>
</feature>
<protein>
    <recommendedName>
        <fullName evidence="1">HTH merR-type domain-containing protein</fullName>
    </recommendedName>
</protein>
<dbReference type="InterPro" id="IPR000551">
    <property type="entry name" value="MerR-type_HTH_dom"/>
</dbReference>
<dbReference type="Gene3D" id="1.10.1660.10">
    <property type="match status" value="1"/>
</dbReference>
<evidence type="ECO:0000313" key="3">
    <source>
        <dbReference type="Proteomes" id="UP000230859"/>
    </source>
</evidence>
<dbReference type="AlphaFoldDB" id="A0A2H0LPE0"/>
<dbReference type="GO" id="GO:0006355">
    <property type="term" value="P:regulation of DNA-templated transcription"/>
    <property type="evidence" value="ECO:0007669"/>
    <property type="project" value="InterPro"/>
</dbReference>
<dbReference type="EMBL" id="PCVY01000049">
    <property type="protein sequence ID" value="PIQ86216.1"/>
    <property type="molecule type" value="Genomic_DNA"/>
</dbReference>
<evidence type="ECO:0000259" key="1">
    <source>
        <dbReference type="Pfam" id="PF13411"/>
    </source>
</evidence>
<dbReference type="SUPFAM" id="SSF46955">
    <property type="entry name" value="Putative DNA-binding domain"/>
    <property type="match status" value="1"/>
</dbReference>
<dbReference type="InterPro" id="IPR009061">
    <property type="entry name" value="DNA-bd_dom_put_sf"/>
</dbReference>
<sequence length="59" mass="7382">MIRKRYNLTEASERIGVHRLTVYYWIKKGWIKPRRDHRGYPVFTEADLKKILQWHEKLR</sequence>
<evidence type="ECO:0000313" key="2">
    <source>
        <dbReference type="EMBL" id="PIQ86216.1"/>
    </source>
</evidence>
<proteinExistence type="predicted"/>